<reference evidence="2 3" key="1">
    <citation type="journal article" date="2020" name="Nature">
        <title>Six reference-quality genomes reveal evolution of bat adaptations.</title>
        <authorList>
            <person name="Jebb D."/>
            <person name="Huang Z."/>
            <person name="Pippel M."/>
            <person name="Hughes G.M."/>
            <person name="Lavrichenko K."/>
            <person name="Devanna P."/>
            <person name="Winkler S."/>
            <person name="Jermiin L.S."/>
            <person name="Skirmuntt E.C."/>
            <person name="Katzourakis A."/>
            <person name="Burkitt-Gray L."/>
            <person name="Ray D.A."/>
            <person name="Sullivan K.A.M."/>
            <person name="Roscito J.G."/>
            <person name="Kirilenko B.M."/>
            <person name="Davalos L.M."/>
            <person name="Corthals A.P."/>
            <person name="Power M.L."/>
            <person name="Jones G."/>
            <person name="Ransome R.D."/>
            <person name="Dechmann D.K.N."/>
            <person name="Locatelli A.G."/>
            <person name="Puechmaille S.J."/>
            <person name="Fedrigo O."/>
            <person name="Jarvis E.D."/>
            <person name="Hiller M."/>
            <person name="Vernes S.C."/>
            <person name="Myers E.W."/>
            <person name="Teeling E.C."/>
        </authorList>
    </citation>
    <scope>NUCLEOTIDE SEQUENCE [LARGE SCALE GENOMIC DNA]</scope>
    <source>
        <strain evidence="2">Bat1K_MPI-CBG_1</strain>
    </source>
</reference>
<evidence type="ECO:0000313" key="3">
    <source>
        <dbReference type="Proteomes" id="UP000664940"/>
    </source>
</evidence>
<dbReference type="PANTHER" id="PTHR21963:SF1">
    <property type="entry name" value="SPERM-ASSOCIATED ANTIGEN 17"/>
    <property type="match status" value="1"/>
</dbReference>
<protein>
    <submittedName>
        <fullName evidence="2">Sperm associated antigen 17</fullName>
    </submittedName>
</protein>
<dbReference type="EMBL" id="JABVXQ010000015">
    <property type="protein sequence ID" value="KAF6075996.1"/>
    <property type="molecule type" value="Genomic_DNA"/>
</dbReference>
<dbReference type="Proteomes" id="UP000664940">
    <property type="component" value="Unassembled WGS sequence"/>
</dbReference>
<accession>A0A834DCZ3</accession>
<dbReference type="GO" id="GO:1904158">
    <property type="term" value="P:axonemal central apparatus assembly"/>
    <property type="evidence" value="ECO:0007669"/>
    <property type="project" value="TreeGrafter"/>
</dbReference>
<organism evidence="2 3">
    <name type="scientific">Phyllostomus discolor</name>
    <name type="common">pale spear-nosed bat</name>
    <dbReference type="NCBI Taxonomy" id="89673"/>
    <lineage>
        <taxon>Eukaryota</taxon>
        <taxon>Metazoa</taxon>
        <taxon>Chordata</taxon>
        <taxon>Craniata</taxon>
        <taxon>Vertebrata</taxon>
        <taxon>Euteleostomi</taxon>
        <taxon>Mammalia</taxon>
        <taxon>Eutheria</taxon>
        <taxon>Laurasiatheria</taxon>
        <taxon>Chiroptera</taxon>
        <taxon>Yangochiroptera</taxon>
        <taxon>Phyllostomidae</taxon>
        <taxon>Phyllostominae</taxon>
        <taxon>Phyllostomus</taxon>
    </lineage>
</organism>
<dbReference type="PANTHER" id="PTHR21963">
    <property type="entry name" value="PF6"/>
    <property type="match status" value="1"/>
</dbReference>
<dbReference type="GO" id="GO:1990716">
    <property type="term" value="C:axonemal central apparatus"/>
    <property type="evidence" value="ECO:0007669"/>
    <property type="project" value="TreeGrafter"/>
</dbReference>
<evidence type="ECO:0000256" key="1">
    <source>
        <dbReference type="SAM" id="MobiDB-lite"/>
    </source>
</evidence>
<gene>
    <name evidence="2" type="ORF">HJG60_017960</name>
</gene>
<dbReference type="GO" id="GO:0003351">
    <property type="term" value="P:epithelial cilium movement involved in extracellular fluid movement"/>
    <property type="evidence" value="ECO:0007669"/>
    <property type="project" value="TreeGrafter"/>
</dbReference>
<proteinExistence type="predicted"/>
<evidence type="ECO:0000313" key="2">
    <source>
        <dbReference type="EMBL" id="KAF6075996.1"/>
    </source>
</evidence>
<dbReference type="GO" id="GO:0005576">
    <property type="term" value="C:extracellular region"/>
    <property type="evidence" value="ECO:0007669"/>
    <property type="project" value="GOC"/>
</dbReference>
<sequence length="150" mass="16269">MADGSVSTVLPENSLEDELNAVPEGYDSLSSAHLQKNHLQVYGEHIPRFFVVYADGSGVELLRDSEIEEYLSLACGGPTTVVLQEPVQEQPGREAGHLEPSGPPYHLSSSRPGRARVFSISFSSLAFQLCFPPGPVSPFMQSFGFIPSFV</sequence>
<name>A0A834DCZ3_9CHIR</name>
<dbReference type="AlphaFoldDB" id="A0A834DCZ3"/>
<dbReference type="InterPro" id="IPR026173">
    <property type="entry name" value="SPAG17"/>
</dbReference>
<comment type="caution">
    <text evidence="2">The sequence shown here is derived from an EMBL/GenBank/DDBJ whole genome shotgun (WGS) entry which is preliminary data.</text>
</comment>
<feature type="region of interest" description="Disordered" evidence="1">
    <location>
        <begin position="90"/>
        <end position="110"/>
    </location>
</feature>